<evidence type="ECO:0000313" key="1">
    <source>
        <dbReference type="EMBL" id="GAX58680.1"/>
    </source>
</evidence>
<accession>A0A286PGK1</accession>
<evidence type="ECO:0000313" key="2">
    <source>
        <dbReference type="Proteomes" id="UP000217446"/>
    </source>
</evidence>
<organism evidence="1 2">
    <name type="scientific">Streptomyces olivochromogenes</name>
    <dbReference type="NCBI Taxonomy" id="1963"/>
    <lineage>
        <taxon>Bacteria</taxon>
        <taxon>Bacillati</taxon>
        <taxon>Actinomycetota</taxon>
        <taxon>Actinomycetes</taxon>
        <taxon>Kitasatosporales</taxon>
        <taxon>Streptomycetaceae</taxon>
        <taxon>Streptomyces</taxon>
    </lineage>
</organism>
<dbReference type="AlphaFoldDB" id="A0A286PGK1"/>
<proteinExistence type="predicted"/>
<gene>
    <name evidence="1" type="ORF">SO3561_10255</name>
</gene>
<keyword evidence="2" id="KW-1185">Reference proteome</keyword>
<reference evidence="2" key="1">
    <citation type="submission" date="2017-05" db="EMBL/GenBank/DDBJ databases">
        <title>Streptomyces olivochromogenes NBRC 3561 whole genome shotgun sequence.</title>
        <authorList>
            <person name="Dohra H."/>
            <person name="Kodani S."/>
        </authorList>
    </citation>
    <scope>NUCLEOTIDE SEQUENCE [LARGE SCALE GENOMIC DNA]</scope>
    <source>
        <strain evidence="2">NBRC 3561</strain>
    </source>
</reference>
<name>A0A286PGK1_STROL</name>
<dbReference type="EMBL" id="BDQI01000061">
    <property type="protein sequence ID" value="GAX58680.1"/>
    <property type="molecule type" value="Genomic_DNA"/>
</dbReference>
<protein>
    <submittedName>
        <fullName evidence="1">Uncharacterized protein</fullName>
    </submittedName>
</protein>
<comment type="caution">
    <text evidence="1">The sequence shown here is derived from an EMBL/GenBank/DDBJ whole genome shotgun (WGS) entry which is preliminary data.</text>
</comment>
<sequence>MTATTCRDYRVVIGSRSDRRVRWFGTKVELFVLAAAVPEVDNASMAEFTGWAMDYVKSLRSGLPGARNATMILPALWPAAASSRPREAGLPTQTDGPTPVVNDDIAHTHYVWNVRTRRRGLHPSRQPVSSNSSNRGVVDPSAVRLHTNRANALRRWPVRRRRRVPLPFRPRYLVASARCAHWMCDVVLLTHWDSVSCMVRFDRCGLR</sequence>
<dbReference type="Proteomes" id="UP000217446">
    <property type="component" value="Unassembled WGS sequence"/>
</dbReference>